<reference evidence="1 2" key="1">
    <citation type="submission" date="2020-08" db="EMBL/GenBank/DDBJ databases">
        <title>Sequencing the genomes of 1000 actinobacteria strains.</title>
        <authorList>
            <person name="Klenk H.-P."/>
        </authorList>
    </citation>
    <scope>NUCLEOTIDE SEQUENCE [LARGE SCALE GENOMIC DNA]</scope>
    <source>
        <strain evidence="1 2">DSM 20419</strain>
    </source>
</reference>
<evidence type="ECO:0000313" key="2">
    <source>
        <dbReference type="Proteomes" id="UP000545286"/>
    </source>
</evidence>
<dbReference type="RefSeq" id="WP_183623431.1">
    <property type="nucleotide sequence ID" value="NZ_JACHWJ010000001.1"/>
</dbReference>
<organism evidence="1 2">
    <name type="scientific">Pseudoclavibacter helvolus</name>
    <dbReference type="NCBI Taxonomy" id="255205"/>
    <lineage>
        <taxon>Bacteria</taxon>
        <taxon>Bacillati</taxon>
        <taxon>Actinomycetota</taxon>
        <taxon>Actinomycetes</taxon>
        <taxon>Micrococcales</taxon>
        <taxon>Microbacteriaceae</taxon>
        <taxon>Pseudoclavibacter</taxon>
    </lineage>
</organism>
<dbReference type="Proteomes" id="UP000545286">
    <property type="component" value="Unassembled WGS sequence"/>
</dbReference>
<accession>A0A7W4UM81</accession>
<keyword evidence="2" id="KW-1185">Reference proteome</keyword>
<protein>
    <submittedName>
        <fullName evidence="1">Uncharacterized protein</fullName>
    </submittedName>
</protein>
<gene>
    <name evidence="1" type="ORF">FHX72_001075</name>
</gene>
<comment type="caution">
    <text evidence="1">The sequence shown here is derived from an EMBL/GenBank/DDBJ whole genome shotgun (WGS) entry which is preliminary data.</text>
</comment>
<dbReference type="EMBL" id="JACHWJ010000001">
    <property type="protein sequence ID" value="MBB2956963.1"/>
    <property type="molecule type" value="Genomic_DNA"/>
</dbReference>
<sequence>MNPIDITWHHDIVSTLTGELIQTVHPSSWNWRTVLNGVGDGSHSFHLRDAKTKLDPATWQNLLGKVNRTVVTSYSIDGGPKIAKYAGILINERWSRTTGVSAVTSKEFRYLADLRYFMMTNNYEVSPHVYEAGYSKGGLLTRLWQILFRRPELEGSPNAFNLPIRLPPATGGTEVADYKKWTLTTGEEATAALQDSFNGPDIYIEPMWDTETGNFYWQAKWGNPEFPELPFDVQVSARQHPLHELSFTEDGSKVVTGIFGVGKGSDEDMRLGFGIYDPTWPSRDGMPVIDATESFKNESDPAKLNSLSMAALRARRFPIRQYESGLRAAAPVGAGVYGVDVKPGWKMPFEDAGDERFPASTSMQYVIGVGHNSTSKHFLTVDYQSR</sequence>
<evidence type="ECO:0000313" key="1">
    <source>
        <dbReference type="EMBL" id="MBB2956963.1"/>
    </source>
</evidence>
<dbReference type="AlphaFoldDB" id="A0A7W4UM81"/>
<name>A0A7W4UM81_9MICO</name>
<proteinExistence type="predicted"/>